<organism evidence="2 3">
    <name type="scientific">Pantoea ananas</name>
    <name type="common">Erwinia uredovora</name>
    <dbReference type="NCBI Taxonomy" id="553"/>
    <lineage>
        <taxon>Bacteria</taxon>
        <taxon>Pseudomonadati</taxon>
        <taxon>Pseudomonadota</taxon>
        <taxon>Gammaproteobacteria</taxon>
        <taxon>Enterobacterales</taxon>
        <taxon>Erwiniaceae</taxon>
        <taxon>Pantoea</taxon>
    </lineage>
</organism>
<dbReference type="PANTHER" id="PTHR45947">
    <property type="entry name" value="SULFOQUINOVOSYL TRANSFERASE SQD2"/>
    <property type="match status" value="1"/>
</dbReference>
<dbReference type="Gene3D" id="3.40.50.2000">
    <property type="entry name" value="Glycogen Phosphorylase B"/>
    <property type="match status" value="2"/>
</dbReference>
<evidence type="ECO:0000259" key="1">
    <source>
        <dbReference type="Pfam" id="PF00534"/>
    </source>
</evidence>
<accession>A0AAJ1FSX0</accession>
<dbReference type="EMBL" id="JANFVX010000002">
    <property type="protein sequence ID" value="MCW0342930.1"/>
    <property type="molecule type" value="Genomic_DNA"/>
</dbReference>
<keyword evidence="2" id="KW-0328">Glycosyltransferase</keyword>
<keyword evidence="2" id="KW-0808">Transferase</keyword>
<evidence type="ECO:0000313" key="2">
    <source>
        <dbReference type="EMBL" id="MCW0342930.1"/>
    </source>
</evidence>
<gene>
    <name evidence="2" type="ORF">NB703_001023</name>
</gene>
<dbReference type="Pfam" id="PF00534">
    <property type="entry name" value="Glycos_transf_1"/>
    <property type="match status" value="1"/>
</dbReference>
<dbReference type="GO" id="GO:0102710">
    <property type="term" value="F:D-inositol-3-phosphate glycosyltransferase activity"/>
    <property type="evidence" value="ECO:0007669"/>
    <property type="project" value="UniProtKB-EC"/>
</dbReference>
<dbReference type="SUPFAM" id="SSF53756">
    <property type="entry name" value="UDP-Glycosyltransferase/glycogen phosphorylase"/>
    <property type="match status" value="1"/>
</dbReference>
<dbReference type="AlphaFoldDB" id="A0AAJ1FSX0"/>
<name>A0AAJ1FSX0_PANAN</name>
<dbReference type="InterPro" id="IPR001296">
    <property type="entry name" value="Glyco_trans_1"/>
</dbReference>
<dbReference type="RefSeq" id="WP_028724861.1">
    <property type="nucleotide sequence ID" value="NZ_CP081342.1"/>
</dbReference>
<dbReference type="EC" id="2.4.1.250" evidence="2"/>
<proteinExistence type="predicted"/>
<dbReference type="Proteomes" id="UP001208888">
    <property type="component" value="Unassembled WGS sequence"/>
</dbReference>
<dbReference type="PANTHER" id="PTHR45947:SF15">
    <property type="entry name" value="TEICHURONIC ACID BIOSYNTHESIS GLYCOSYLTRANSFERASE TUAC-RELATED"/>
    <property type="match status" value="1"/>
</dbReference>
<evidence type="ECO:0000313" key="3">
    <source>
        <dbReference type="Proteomes" id="UP001208888"/>
    </source>
</evidence>
<protein>
    <submittedName>
        <fullName evidence="2">D-inositol-3-phosphate glycosyltransferase</fullName>
        <ecNumber evidence="2">2.4.1.250</ecNumber>
    </submittedName>
</protein>
<reference evidence="2" key="1">
    <citation type="submission" date="2022-06" db="EMBL/GenBank/DDBJ databases">
        <title>Dynamics of rice microbiomes reveals core vertical transmitted seed endophytes.</title>
        <authorList>
            <person name="Liao K."/>
            <person name="Zhang X."/>
        </authorList>
    </citation>
    <scope>NUCLEOTIDE SEQUENCE</scope>
    <source>
        <strain evidence="2">JT1-17</strain>
    </source>
</reference>
<sequence>MKVVACLGETFIKFNGAYYSDSGNALFLQKVFGIDNVIIFSAATQNENAQIDISGMTSVIDAANFVEAPVPENCTTKVFYKKSFLNFGFYRSFAKSCDSLIEANPDAIFWARTPSPLGISFSNRVLRKKKKLLHHVCGDARLTWKDQKYSGLNKCLAFVFSFVVTQQTLKISKNTNAYNLTSGSLLFEYINKVANGRTSQFVDIALERYTAIPTSENKVLLNQKKLVLFVGRIVKDKGVFELIEAIKSFDDFKVRIVGDGPDLKDAIALVEKNNVQHKVEFTGAINNKDLKKHYLDAYVVTMLSKTNEGFPRVIMEAWNYHKPVMSTSVGGVSAFIQNGVNAVVIRPGSISDIINGLKYINDTNNYSKLIEGSKQMSVFSNIDYWRNFLQGIIKKIAG</sequence>
<feature type="domain" description="Glycosyl transferase family 1" evidence="1">
    <location>
        <begin position="220"/>
        <end position="374"/>
    </location>
</feature>
<comment type="caution">
    <text evidence="2">The sequence shown here is derived from an EMBL/GenBank/DDBJ whole genome shotgun (WGS) entry which is preliminary data.</text>
</comment>
<dbReference type="InterPro" id="IPR050194">
    <property type="entry name" value="Glycosyltransferase_grp1"/>
</dbReference>